<dbReference type="InterPro" id="IPR000014">
    <property type="entry name" value="PAS"/>
</dbReference>
<dbReference type="InterPro" id="IPR009057">
    <property type="entry name" value="Homeodomain-like_sf"/>
</dbReference>
<evidence type="ECO:0000256" key="2">
    <source>
        <dbReference type="ARBA" id="ARBA00022777"/>
    </source>
</evidence>
<dbReference type="GO" id="GO:0043565">
    <property type="term" value="F:sequence-specific DNA binding"/>
    <property type="evidence" value="ECO:0007669"/>
    <property type="project" value="InterPro"/>
</dbReference>
<dbReference type="InterPro" id="IPR025944">
    <property type="entry name" value="Sigma_54_int_dom_CS"/>
</dbReference>
<dbReference type="InterPro" id="IPR002197">
    <property type="entry name" value="HTH_Fis"/>
</dbReference>
<dbReference type="Gene3D" id="1.10.10.60">
    <property type="entry name" value="Homeodomain-like"/>
    <property type="match status" value="1"/>
</dbReference>
<proteinExistence type="predicted"/>
<dbReference type="GO" id="GO:0006355">
    <property type="term" value="P:regulation of DNA-templated transcription"/>
    <property type="evidence" value="ECO:0007669"/>
    <property type="project" value="InterPro"/>
</dbReference>
<evidence type="ECO:0000259" key="8">
    <source>
        <dbReference type="PROSITE" id="PS50112"/>
    </source>
</evidence>
<keyword evidence="2" id="KW-0808">Transferase</keyword>
<evidence type="ECO:0000259" key="7">
    <source>
        <dbReference type="PROSITE" id="PS50045"/>
    </source>
</evidence>
<dbReference type="PROSITE" id="PS00688">
    <property type="entry name" value="SIGMA54_INTERACT_3"/>
    <property type="match status" value="1"/>
</dbReference>
<dbReference type="SMART" id="SM00382">
    <property type="entry name" value="AAA"/>
    <property type="match status" value="1"/>
</dbReference>
<dbReference type="Gene3D" id="3.40.50.300">
    <property type="entry name" value="P-loop containing nucleotide triphosphate hydrolases"/>
    <property type="match status" value="1"/>
</dbReference>
<evidence type="ECO:0000313" key="9">
    <source>
        <dbReference type="EMBL" id="PKF69940.1"/>
    </source>
</evidence>
<dbReference type="EMBL" id="PIYS01000032">
    <property type="protein sequence ID" value="PKF69940.1"/>
    <property type="molecule type" value="Genomic_DNA"/>
</dbReference>
<dbReference type="Pfam" id="PF02954">
    <property type="entry name" value="HTH_8"/>
    <property type="match status" value="1"/>
</dbReference>
<dbReference type="CDD" id="cd00009">
    <property type="entry name" value="AAA"/>
    <property type="match status" value="1"/>
</dbReference>
<dbReference type="InterPro" id="IPR025662">
    <property type="entry name" value="Sigma_54_int_dom_ATP-bd_1"/>
</dbReference>
<keyword evidence="4" id="KW-0805">Transcription regulation</keyword>
<dbReference type="GO" id="GO:0005524">
    <property type="term" value="F:ATP binding"/>
    <property type="evidence" value="ECO:0007669"/>
    <property type="project" value="UniProtKB-KW"/>
</dbReference>
<sequence>MSSLQPASDPLIARSWQRCAEQHQLDPGQWLAPCVLEHGRMLERREYLQPLLRVASGEMHNLQRQLAGDGHALLLTDAQGVILECLAAAGDRPLFQRAGLWLGADWSEAGEGTNGIGTCLVERQPLTIHRQEHFRQCHSSLSCSAAPLFDDQGELLAVLDLSSVREAPSRQQQFHSMALVNLSAKVIESAYFLRCHEQHWLLRFHPQGECLGLFSEGLLAFDEQGRVLAANAAAVNLLGHSQQALRGQSLEQLFACTLGQLLAQARRQPRLGWPLYRHDGHALFALLRQPARQANPATRCAPLPGQVVARRGPCLRDPRLQRALQQGLRAYERDLPLLLQGETGVGKEVFAKALHQISSRAQQPFVALNCAALPESLIESELFGYQGGSFTGARKEGMRGKLLQAQGGTLLLDEIGDMPLALQTRLLRVLEERQVEPLGGHSQALDVRVISASHHDLAQRVASGQFRADLYYRLHGLALALPALREREDRAALLDSLLAEEAQGSPPPLSEACRRTLLDYSWPGNVRQLRHVLRGLLALHEGGTLHWQALPAELRQASPPPEQASAGALQQAERQALLDTLQAHAWNVSDCARQLGLSRNTLYRKLQRHGIRRH</sequence>
<dbReference type="Pfam" id="PF01590">
    <property type="entry name" value="GAF"/>
    <property type="match status" value="1"/>
</dbReference>
<dbReference type="Pfam" id="PF25601">
    <property type="entry name" value="AAA_lid_14"/>
    <property type="match status" value="1"/>
</dbReference>
<evidence type="ECO:0000256" key="1">
    <source>
        <dbReference type="ARBA" id="ARBA00022741"/>
    </source>
</evidence>
<dbReference type="PROSITE" id="PS00675">
    <property type="entry name" value="SIGMA54_INTERACT_1"/>
    <property type="match status" value="1"/>
</dbReference>
<dbReference type="InterPro" id="IPR029016">
    <property type="entry name" value="GAF-like_dom_sf"/>
</dbReference>
<dbReference type="SUPFAM" id="SSF52540">
    <property type="entry name" value="P-loop containing nucleoside triphosphate hydrolases"/>
    <property type="match status" value="1"/>
</dbReference>
<dbReference type="AlphaFoldDB" id="A0A2I0CLB0"/>
<dbReference type="InterPro" id="IPR035965">
    <property type="entry name" value="PAS-like_dom_sf"/>
</dbReference>
<feature type="domain" description="PAS" evidence="8">
    <location>
        <begin position="215"/>
        <end position="250"/>
    </location>
</feature>
<dbReference type="SUPFAM" id="SSF55781">
    <property type="entry name" value="GAF domain-like"/>
    <property type="match status" value="1"/>
</dbReference>
<dbReference type="Gene3D" id="3.30.450.40">
    <property type="match status" value="1"/>
</dbReference>
<gene>
    <name evidence="9" type="ORF">CW360_15645</name>
</gene>
<dbReference type="Gene3D" id="3.30.450.20">
    <property type="entry name" value="PAS domain"/>
    <property type="match status" value="1"/>
</dbReference>
<dbReference type="Proteomes" id="UP000242861">
    <property type="component" value="Unassembled WGS sequence"/>
</dbReference>
<dbReference type="RefSeq" id="WP_101194327.1">
    <property type="nucleotide sequence ID" value="NZ_PIYS01000032.1"/>
</dbReference>
<dbReference type="Gene3D" id="1.10.8.60">
    <property type="match status" value="1"/>
</dbReference>
<dbReference type="Pfam" id="PF00158">
    <property type="entry name" value="Sigma54_activat"/>
    <property type="match status" value="1"/>
</dbReference>
<keyword evidence="6" id="KW-0804">Transcription</keyword>
<keyword evidence="2" id="KW-0418">Kinase</keyword>
<dbReference type="SMART" id="SM00091">
    <property type="entry name" value="PAS"/>
    <property type="match status" value="1"/>
</dbReference>
<dbReference type="PANTHER" id="PTHR32071">
    <property type="entry name" value="TRANSCRIPTIONAL REGULATORY PROTEIN"/>
    <property type="match status" value="1"/>
</dbReference>
<dbReference type="InterPro" id="IPR003593">
    <property type="entry name" value="AAA+_ATPase"/>
</dbReference>
<dbReference type="PROSITE" id="PS50112">
    <property type="entry name" value="PAS"/>
    <property type="match status" value="1"/>
</dbReference>
<dbReference type="InterPro" id="IPR003018">
    <property type="entry name" value="GAF"/>
</dbReference>
<dbReference type="InterPro" id="IPR013656">
    <property type="entry name" value="PAS_4"/>
</dbReference>
<dbReference type="SUPFAM" id="SSF46689">
    <property type="entry name" value="Homeodomain-like"/>
    <property type="match status" value="1"/>
</dbReference>
<accession>A0A2I0CLB0</accession>
<dbReference type="Pfam" id="PF08448">
    <property type="entry name" value="PAS_4"/>
    <property type="match status" value="1"/>
</dbReference>
<feature type="domain" description="Sigma-54 factor interaction" evidence="7">
    <location>
        <begin position="316"/>
        <end position="538"/>
    </location>
</feature>
<reference evidence="10" key="1">
    <citation type="submission" date="2017-12" db="EMBL/GenBank/DDBJ databases">
        <authorList>
            <person name="Yu X.-Y."/>
        </authorList>
    </citation>
    <scope>NUCLEOTIDE SEQUENCE [LARGE SCALE GENOMIC DNA]</scope>
    <source>
        <strain evidence="10">ZYSR67-Z</strain>
    </source>
</reference>
<keyword evidence="5" id="KW-0238">DNA-binding</keyword>
<evidence type="ECO:0000256" key="3">
    <source>
        <dbReference type="ARBA" id="ARBA00022840"/>
    </source>
</evidence>
<dbReference type="PROSITE" id="PS00676">
    <property type="entry name" value="SIGMA54_INTERACT_2"/>
    <property type="match status" value="1"/>
</dbReference>
<dbReference type="GO" id="GO:0016301">
    <property type="term" value="F:kinase activity"/>
    <property type="evidence" value="ECO:0007669"/>
    <property type="project" value="UniProtKB-KW"/>
</dbReference>
<keyword evidence="3" id="KW-0067">ATP-binding</keyword>
<dbReference type="InterPro" id="IPR058031">
    <property type="entry name" value="AAA_lid_NorR"/>
</dbReference>
<protein>
    <submittedName>
        <fullName evidence="9">Sigma-54-dependent Fis family transcriptional regulator</fullName>
    </submittedName>
</protein>
<dbReference type="PROSITE" id="PS50045">
    <property type="entry name" value="SIGMA54_INTERACT_4"/>
    <property type="match status" value="1"/>
</dbReference>
<evidence type="ECO:0000313" key="10">
    <source>
        <dbReference type="Proteomes" id="UP000242861"/>
    </source>
</evidence>
<dbReference type="PRINTS" id="PR01590">
    <property type="entry name" value="HTHFIS"/>
</dbReference>
<evidence type="ECO:0000256" key="5">
    <source>
        <dbReference type="ARBA" id="ARBA00023125"/>
    </source>
</evidence>
<dbReference type="SUPFAM" id="SSF55785">
    <property type="entry name" value="PYP-like sensor domain (PAS domain)"/>
    <property type="match status" value="1"/>
</dbReference>
<dbReference type="FunFam" id="3.40.50.300:FF:000006">
    <property type="entry name" value="DNA-binding transcriptional regulator NtrC"/>
    <property type="match status" value="1"/>
</dbReference>
<dbReference type="InterPro" id="IPR027417">
    <property type="entry name" value="P-loop_NTPase"/>
</dbReference>
<evidence type="ECO:0000256" key="6">
    <source>
        <dbReference type="ARBA" id="ARBA00023163"/>
    </source>
</evidence>
<name>A0A2I0CLB0_9PSED</name>
<evidence type="ECO:0000256" key="4">
    <source>
        <dbReference type="ARBA" id="ARBA00023015"/>
    </source>
</evidence>
<dbReference type="InterPro" id="IPR002078">
    <property type="entry name" value="Sigma_54_int"/>
</dbReference>
<dbReference type="InterPro" id="IPR025943">
    <property type="entry name" value="Sigma_54_int_dom_ATP-bd_2"/>
</dbReference>
<comment type="caution">
    <text evidence="9">The sequence shown here is derived from an EMBL/GenBank/DDBJ whole genome shotgun (WGS) entry which is preliminary data.</text>
</comment>
<keyword evidence="1" id="KW-0547">Nucleotide-binding</keyword>
<organism evidence="9 10">
    <name type="scientific">Pseudomonas fluvialis</name>
    <dbReference type="NCBI Taxonomy" id="1793966"/>
    <lineage>
        <taxon>Bacteria</taxon>
        <taxon>Pseudomonadati</taxon>
        <taxon>Pseudomonadota</taxon>
        <taxon>Gammaproteobacteria</taxon>
        <taxon>Pseudomonadales</taxon>
        <taxon>Pseudomonadaceae</taxon>
        <taxon>Pseudomonas</taxon>
    </lineage>
</organism>
<dbReference type="PANTHER" id="PTHR32071:SF77">
    <property type="entry name" value="TRANSCRIPTIONAL REGULATORY PROTEIN"/>
    <property type="match status" value="1"/>
</dbReference>